<evidence type="ECO:0000313" key="5">
    <source>
        <dbReference type="Proteomes" id="UP000287872"/>
    </source>
</evidence>
<dbReference type="RefSeq" id="WP_125006009.1">
    <property type="nucleotide sequence ID" value="NZ_BHYK01000046.1"/>
</dbReference>
<dbReference type="Pfam" id="PF00571">
    <property type="entry name" value="CBS"/>
    <property type="match status" value="2"/>
</dbReference>
<reference evidence="4 5" key="1">
    <citation type="submission" date="2018-11" db="EMBL/GenBank/DDBJ databases">
        <title>Genome sequencing and assembly of Clostridium tagluense strain A121.</title>
        <authorList>
            <person name="Murakami T."/>
            <person name="Segawa T."/>
            <person name="Shcherbakova V.A."/>
            <person name="Mori H."/>
            <person name="Yoshimura Y."/>
        </authorList>
    </citation>
    <scope>NUCLEOTIDE SEQUENCE [LARGE SCALE GENOMIC DNA]</scope>
    <source>
        <strain evidence="4 5">A121</strain>
    </source>
</reference>
<proteinExistence type="predicted"/>
<dbReference type="EMBL" id="BHYK01000046">
    <property type="protein sequence ID" value="GCD12930.1"/>
    <property type="molecule type" value="Genomic_DNA"/>
</dbReference>
<dbReference type="PANTHER" id="PTHR43080">
    <property type="entry name" value="CBS DOMAIN-CONTAINING PROTEIN CBSX3, MITOCHONDRIAL"/>
    <property type="match status" value="1"/>
</dbReference>
<name>A0A401UTP7_9CLOT</name>
<accession>A0A401UTP7</accession>
<feature type="domain" description="CBS" evidence="3">
    <location>
        <begin position="7"/>
        <end position="63"/>
    </location>
</feature>
<keyword evidence="1 2" id="KW-0129">CBS domain</keyword>
<dbReference type="PANTHER" id="PTHR43080:SF2">
    <property type="entry name" value="CBS DOMAIN-CONTAINING PROTEIN"/>
    <property type="match status" value="1"/>
</dbReference>
<protein>
    <submittedName>
        <fullName evidence="4">CBS domain-containing protein</fullName>
    </submittedName>
</protein>
<dbReference type="SUPFAM" id="SSF54631">
    <property type="entry name" value="CBS-domain pair"/>
    <property type="match status" value="1"/>
</dbReference>
<dbReference type="Gene3D" id="3.10.580.10">
    <property type="entry name" value="CBS-domain"/>
    <property type="match status" value="1"/>
</dbReference>
<dbReference type="PROSITE" id="PS51371">
    <property type="entry name" value="CBS"/>
    <property type="match status" value="2"/>
</dbReference>
<feature type="domain" description="CBS" evidence="3">
    <location>
        <begin position="72"/>
        <end position="128"/>
    </location>
</feature>
<comment type="caution">
    <text evidence="4">The sequence shown here is derived from an EMBL/GenBank/DDBJ whole genome shotgun (WGS) entry which is preliminary data.</text>
</comment>
<organism evidence="4 5">
    <name type="scientific">Clostridium tagluense</name>
    <dbReference type="NCBI Taxonomy" id="360422"/>
    <lineage>
        <taxon>Bacteria</taxon>
        <taxon>Bacillati</taxon>
        <taxon>Bacillota</taxon>
        <taxon>Clostridia</taxon>
        <taxon>Eubacteriales</taxon>
        <taxon>Clostridiaceae</taxon>
        <taxon>Clostridium</taxon>
    </lineage>
</organism>
<evidence type="ECO:0000256" key="1">
    <source>
        <dbReference type="ARBA" id="ARBA00023122"/>
    </source>
</evidence>
<dbReference type="AlphaFoldDB" id="A0A401UTP7"/>
<dbReference type="InterPro" id="IPR046342">
    <property type="entry name" value="CBS_dom_sf"/>
</dbReference>
<dbReference type="SMART" id="SM00116">
    <property type="entry name" value="CBS"/>
    <property type="match status" value="2"/>
</dbReference>
<dbReference type="CDD" id="cd04622">
    <property type="entry name" value="CBS_pair_HRP1_like"/>
    <property type="match status" value="1"/>
</dbReference>
<evidence type="ECO:0000259" key="3">
    <source>
        <dbReference type="PROSITE" id="PS51371"/>
    </source>
</evidence>
<dbReference type="InterPro" id="IPR051257">
    <property type="entry name" value="Diverse_CBS-Domain"/>
</dbReference>
<gene>
    <name evidence="4" type="ORF">Ctaglu_45530</name>
</gene>
<keyword evidence="5" id="KW-1185">Reference proteome</keyword>
<dbReference type="Proteomes" id="UP000287872">
    <property type="component" value="Unassembled WGS sequence"/>
</dbReference>
<evidence type="ECO:0000313" key="4">
    <source>
        <dbReference type="EMBL" id="GCD12930.1"/>
    </source>
</evidence>
<dbReference type="InterPro" id="IPR000644">
    <property type="entry name" value="CBS_dom"/>
</dbReference>
<dbReference type="OrthoDB" id="9802114at2"/>
<evidence type="ECO:0000256" key="2">
    <source>
        <dbReference type="PROSITE-ProRule" id="PRU00703"/>
    </source>
</evidence>
<sequence length="142" mass="15453">MKISEIMTKDVISLSVDDTVEHAAGLMKEHDIGSIPVNTNEKIVGIVTDRDIILRGVAEGKDLKIQKVREIMTSNPVLGDENLNVDDAARIMSERQIRRLPIVSNNILVGMLSLGDLAVEPNLRQEASGALSEISIPCTPNI</sequence>